<accession>A0AB34FU76</accession>
<dbReference type="AlphaFoldDB" id="A0AB34FU76"/>
<feature type="region of interest" description="Disordered" evidence="1">
    <location>
        <begin position="52"/>
        <end position="114"/>
    </location>
</feature>
<name>A0AB34FU76_9HYPO</name>
<gene>
    <name evidence="2" type="ORF">O9K51_03803</name>
</gene>
<feature type="compositionally biased region" description="Basic and acidic residues" evidence="1">
    <location>
        <begin position="56"/>
        <end position="75"/>
    </location>
</feature>
<evidence type="ECO:0000313" key="2">
    <source>
        <dbReference type="EMBL" id="KAJ6442628.1"/>
    </source>
</evidence>
<feature type="region of interest" description="Disordered" evidence="1">
    <location>
        <begin position="155"/>
        <end position="224"/>
    </location>
</feature>
<organism evidence="2 3">
    <name type="scientific">Purpureocillium lavendulum</name>
    <dbReference type="NCBI Taxonomy" id="1247861"/>
    <lineage>
        <taxon>Eukaryota</taxon>
        <taxon>Fungi</taxon>
        <taxon>Dikarya</taxon>
        <taxon>Ascomycota</taxon>
        <taxon>Pezizomycotina</taxon>
        <taxon>Sordariomycetes</taxon>
        <taxon>Hypocreomycetidae</taxon>
        <taxon>Hypocreales</taxon>
        <taxon>Ophiocordycipitaceae</taxon>
        <taxon>Purpureocillium</taxon>
    </lineage>
</organism>
<reference evidence="2" key="1">
    <citation type="submission" date="2023-01" db="EMBL/GenBank/DDBJ databases">
        <title>The growth and conidiation of Purpureocillium lavendulum are regulated by nitrogen source and histone H3K14 acetylation.</title>
        <authorList>
            <person name="Tang P."/>
            <person name="Han J."/>
            <person name="Zhang C."/>
            <person name="Tang P."/>
            <person name="Qi F."/>
            <person name="Zhang K."/>
            <person name="Liang L."/>
        </authorList>
    </citation>
    <scope>NUCLEOTIDE SEQUENCE</scope>
    <source>
        <strain evidence="2">YMF1.00683</strain>
    </source>
</reference>
<evidence type="ECO:0000313" key="3">
    <source>
        <dbReference type="Proteomes" id="UP001163105"/>
    </source>
</evidence>
<proteinExistence type="predicted"/>
<evidence type="ECO:0000256" key="1">
    <source>
        <dbReference type="SAM" id="MobiDB-lite"/>
    </source>
</evidence>
<keyword evidence="3" id="KW-1185">Reference proteome</keyword>
<dbReference type="Proteomes" id="UP001163105">
    <property type="component" value="Unassembled WGS sequence"/>
</dbReference>
<sequence>MVPRQSTPVTATPTMVPSPVKTPVVEAYFFFLGFPAASPIAHRVLSHRTHVGSISRRGDDEGQSEIHRQAWRDSRAVPAAQAPDASDQPTDRGPFRLYPDRGPPQRWAAGPATSQPSALLQTFQHMVTRAAVDCERGLSLLAAPVVSVFRESPRIEASGPTSRDVPVPDADGGASVTPAPKPQTNTKRPLADPKRRRGRRSFHLTALGPWPAVPRVAPDRPSHF</sequence>
<comment type="caution">
    <text evidence="2">The sequence shown here is derived from an EMBL/GenBank/DDBJ whole genome shotgun (WGS) entry which is preliminary data.</text>
</comment>
<dbReference type="EMBL" id="JAQHRD010000003">
    <property type="protein sequence ID" value="KAJ6442628.1"/>
    <property type="molecule type" value="Genomic_DNA"/>
</dbReference>
<protein>
    <submittedName>
        <fullName evidence="2">Uncharacterized protein</fullName>
    </submittedName>
</protein>
<feature type="compositionally biased region" description="Low complexity" evidence="1">
    <location>
        <begin position="76"/>
        <end position="88"/>
    </location>
</feature>